<evidence type="ECO:0000256" key="4">
    <source>
        <dbReference type="ARBA" id="ARBA00022964"/>
    </source>
</evidence>
<evidence type="ECO:0000256" key="3">
    <source>
        <dbReference type="ARBA" id="ARBA00022896"/>
    </source>
</evidence>
<dbReference type="InterPro" id="IPR006620">
    <property type="entry name" value="Pro_4_hyd_alph"/>
</dbReference>
<accession>H2YIA6</accession>
<reference evidence="10" key="3">
    <citation type="submission" date="2025-09" db="UniProtKB">
        <authorList>
            <consortium name="Ensembl"/>
        </authorList>
    </citation>
    <scope>IDENTIFICATION</scope>
</reference>
<dbReference type="InterPro" id="IPR044862">
    <property type="entry name" value="Pro_4_hyd_alph_FE2OG_OXY"/>
</dbReference>
<keyword evidence="8" id="KW-0812">Transmembrane</keyword>
<dbReference type="InterPro" id="IPR005123">
    <property type="entry name" value="Oxoglu/Fe-dep_dioxygenase_dom"/>
</dbReference>
<proteinExistence type="predicted"/>
<keyword evidence="6" id="KW-0408">Iron</keyword>
<dbReference type="PANTHER" id="PTHR10869:SF180">
    <property type="entry name" value="FE2OG DIOXYGENASE DOMAIN-CONTAINING PROTEIN"/>
    <property type="match status" value="1"/>
</dbReference>
<evidence type="ECO:0000313" key="11">
    <source>
        <dbReference type="Proteomes" id="UP000007875"/>
    </source>
</evidence>
<keyword evidence="8" id="KW-0472">Membrane</keyword>
<name>H2YIA6_CIOSA</name>
<keyword evidence="8" id="KW-1133">Transmembrane helix</keyword>
<dbReference type="SMART" id="SM00702">
    <property type="entry name" value="P4Hc"/>
    <property type="match status" value="1"/>
</dbReference>
<keyword evidence="3" id="KW-0847">Vitamin C</keyword>
<dbReference type="Gene3D" id="2.60.120.620">
    <property type="entry name" value="q2cbj1_9rhob like domain"/>
    <property type="match status" value="1"/>
</dbReference>
<keyword evidence="4" id="KW-0223">Dioxygenase</keyword>
<evidence type="ECO:0000256" key="7">
    <source>
        <dbReference type="SAM" id="MobiDB-lite"/>
    </source>
</evidence>
<evidence type="ECO:0000256" key="5">
    <source>
        <dbReference type="ARBA" id="ARBA00023002"/>
    </source>
</evidence>
<evidence type="ECO:0000256" key="1">
    <source>
        <dbReference type="ARBA" id="ARBA00001961"/>
    </source>
</evidence>
<evidence type="ECO:0000259" key="9">
    <source>
        <dbReference type="PROSITE" id="PS51471"/>
    </source>
</evidence>
<feature type="compositionally biased region" description="Polar residues" evidence="7">
    <location>
        <begin position="14"/>
        <end position="23"/>
    </location>
</feature>
<dbReference type="FunFam" id="2.60.120.620:FF:000054">
    <property type="entry name" value="Prolyl 4-hydroxylase subunit alpha-1"/>
    <property type="match status" value="1"/>
</dbReference>
<evidence type="ECO:0000313" key="10">
    <source>
        <dbReference type="Ensembl" id="ENSCSAVP00000005055.1"/>
    </source>
</evidence>
<reference evidence="11" key="1">
    <citation type="submission" date="2003-08" db="EMBL/GenBank/DDBJ databases">
        <authorList>
            <person name="Birren B."/>
            <person name="Nusbaum C."/>
            <person name="Abebe A."/>
            <person name="Abouelleil A."/>
            <person name="Adekoya E."/>
            <person name="Ait-zahra M."/>
            <person name="Allen N."/>
            <person name="Allen T."/>
            <person name="An P."/>
            <person name="Anderson M."/>
            <person name="Anderson S."/>
            <person name="Arachchi H."/>
            <person name="Armbruster J."/>
            <person name="Bachantsang P."/>
            <person name="Baldwin J."/>
            <person name="Barry A."/>
            <person name="Bayul T."/>
            <person name="Blitshsteyn B."/>
            <person name="Bloom T."/>
            <person name="Blye J."/>
            <person name="Boguslavskiy L."/>
            <person name="Borowsky M."/>
            <person name="Boukhgalter B."/>
            <person name="Brunache A."/>
            <person name="Butler J."/>
            <person name="Calixte N."/>
            <person name="Calvo S."/>
            <person name="Camarata J."/>
            <person name="Campo K."/>
            <person name="Chang J."/>
            <person name="Cheshatsang Y."/>
            <person name="Citroen M."/>
            <person name="Collymore A."/>
            <person name="Considine T."/>
            <person name="Cook A."/>
            <person name="Cooke P."/>
            <person name="Corum B."/>
            <person name="Cuomo C."/>
            <person name="David R."/>
            <person name="Dawoe T."/>
            <person name="Degray S."/>
            <person name="Dodge S."/>
            <person name="Dooley K."/>
            <person name="Dorje P."/>
            <person name="Dorjee K."/>
            <person name="Dorris L."/>
            <person name="Duffey N."/>
            <person name="Dupes A."/>
            <person name="Elkins T."/>
            <person name="Engels R."/>
            <person name="Erickson J."/>
            <person name="Farina A."/>
            <person name="Faro S."/>
            <person name="Ferreira P."/>
            <person name="Fischer H."/>
            <person name="Fitzgerald M."/>
            <person name="Foley K."/>
            <person name="Gage D."/>
            <person name="Galagan J."/>
            <person name="Gearin G."/>
            <person name="Gnerre S."/>
            <person name="Gnirke A."/>
            <person name="Goyette A."/>
            <person name="Graham J."/>
            <person name="Grandbois E."/>
            <person name="Gyaltsen K."/>
            <person name="Hafez N."/>
            <person name="Hagopian D."/>
            <person name="Hagos B."/>
            <person name="Hall J."/>
            <person name="Hatcher B."/>
            <person name="Heller A."/>
            <person name="Higgins H."/>
            <person name="Honan T."/>
            <person name="Horn A."/>
            <person name="Houde N."/>
            <person name="Hughes L."/>
            <person name="Hulme W."/>
            <person name="Husby E."/>
            <person name="Iliev I."/>
            <person name="Jaffe D."/>
            <person name="Jones C."/>
            <person name="Kamal M."/>
            <person name="Kamat A."/>
            <person name="Kamvysselis M."/>
            <person name="Karlsson E."/>
            <person name="Kells C."/>
            <person name="Kieu A."/>
            <person name="Kisner P."/>
            <person name="Kodira C."/>
            <person name="Kulbokas E."/>
            <person name="Labutti K."/>
            <person name="Lama D."/>
            <person name="Landers T."/>
            <person name="Leger J."/>
            <person name="Levine S."/>
            <person name="Lewis D."/>
            <person name="Lewis T."/>
            <person name="Lindblad-toh K."/>
            <person name="Liu X."/>
            <person name="Lokyitsang T."/>
            <person name="Lokyitsang Y."/>
            <person name="Lucien O."/>
            <person name="Lui A."/>
            <person name="Ma L.J."/>
            <person name="Mabbitt R."/>
            <person name="Macdonald J."/>
            <person name="Maclean C."/>
            <person name="Major J."/>
            <person name="Manning J."/>
            <person name="Marabella R."/>
            <person name="Maru K."/>
            <person name="Matthews C."/>
            <person name="Mauceli E."/>
            <person name="Mccarthy M."/>
            <person name="Mcdonough S."/>
            <person name="Mcghee T."/>
            <person name="Meldrim J."/>
            <person name="Meneus L."/>
            <person name="Mesirov J."/>
            <person name="Mihalev A."/>
            <person name="Mihova T."/>
            <person name="Mikkelsen T."/>
            <person name="Mlenga V."/>
            <person name="Moru K."/>
            <person name="Mozes J."/>
            <person name="Mulrain L."/>
            <person name="Munson G."/>
            <person name="Naylor J."/>
            <person name="Newes C."/>
            <person name="Nguyen C."/>
            <person name="Nguyen N."/>
            <person name="Nguyen T."/>
            <person name="Nicol R."/>
            <person name="Nielsen C."/>
            <person name="Nizzari M."/>
            <person name="Norbu C."/>
            <person name="Norbu N."/>
            <person name="O'donnell P."/>
            <person name="Okoawo O."/>
            <person name="O'leary S."/>
            <person name="Omotosho B."/>
            <person name="O'neill K."/>
            <person name="Osman S."/>
            <person name="Parker S."/>
            <person name="Perrin D."/>
            <person name="Phunkhang P."/>
            <person name="Piqani B."/>
            <person name="Purcell S."/>
            <person name="Rachupka T."/>
            <person name="Ramasamy U."/>
            <person name="Rameau R."/>
            <person name="Ray V."/>
            <person name="Raymond C."/>
            <person name="Retta R."/>
            <person name="Richardson S."/>
            <person name="Rise C."/>
            <person name="Rodriguez J."/>
            <person name="Rogers J."/>
            <person name="Rogov P."/>
            <person name="Rutman M."/>
            <person name="Schupbach R."/>
            <person name="Seaman C."/>
            <person name="Settipalli S."/>
            <person name="Sharpe T."/>
            <person name="Sheridan J."/>
            <person name="Sherpa N."/>
            <person name="Shi J."/>
            <person name="Smirnov S."/>
            <person name="Smith C."/>
            <person name="Sougnez C."/>
            <person name="Spencer B."/>
            <person name="Stalker J."/>
            <person name="Stange-thomann N."/>
            <person name="Stavropoulos S."/>
            <person name="Stetson K."/>
            <person name="Stone C."/>
            <person name="Stone S."/>
            <person name="Stubbs M."/>
            <person name="Talamas J."/>
            <person name="Tchuinga P."/>
            <person name="Tenzing P."/>
            <person name="Tesfaye S."/>
            <person name="Theodore J."/>
            <person name="Thoulutsang Y."/>
            <person name="Topham K."/>
            <person name="Towey S."/>
            <person name="Tsamla T."/>
            <person name="Tsomo N."/>
            <person name="Vallee D."/>
            <person name="Vassiliev H."/>
            <person name="Venkataraman V."/>
            <person name="Vinson J."/>
            <person name="Vo A."/>
            <person name="Wade C."/>
            <person name="Wang S."/>
            <person name="Wangchuk T."/>
            <person name="Wangdi T."/>
            <person name="Whittaker C."/>
            <person name="Wilkinson J."/>
            <person name="Wu Y."/>
            <person name="Wyman D."/>
            <person name="Yadav S."/>
            <person name="Yang S."/>
            <person name="Yang X."/>
            <person name="Yeager S."/>
            <person name="Yee E."/>
            <person name="Young G."/>
            <person name="Zainoun J."/>
            <person name="Zembeck L."/>
            <person name="Zimmer A."/>
            <person name="Zody M."/>
            <person name="Lander E."/>
        </authorList>
    </citation>
    <scope>NUCLEOTIDE SEQUENCE [LARGE SCALE GENOMIC DNA]</scope>
</reference>
<dbReference type="GeneTree" id="ENSGT00940000173008"/>
<dbReference type="InParanoid" id="H2YIA6"/>
<protein>
    <recommendedName>
        <fullName evidence="9">Fe2OG dioxygenase domain-containing protein</fullName>
    </recommendedName>
</protein>
<dbReference type="PROSITE" id="PS51471">
    <property type="entry name" value="FE2OG_OXY"/>
    <property type="match status" value="1"/>
</dbReference>
<dbReference type="STRING" id="51511.ENSCSAVP00000005055"/>
<feature type="compositionally biased region" description="Basic residues" evidence="7">
    <location>
        <begin position="24"/>
        <end position="33"/>
    </location>
</feature>
<dbReference type="GO" id="GO:0031418">
    <property type="term" value="F:L-ascorbic acid binding"/>
    <property type="evidence" value="ECO:0007669"/>
    <property type="project" value="UniProtKB-KW"/>
</dbReference>
<evidence type="ECO:0000256" key="6">
    <source>
        <dbReference type="ARBA" id="ARBA00023004"/>
    </source>
</evidence>
<dbReference type="AlphaFoldDB" id="H2YIA6"/>
<dbReference type="GO" id="GO:0004656">
    <property type="term" value="F:procollagen-proline 4-dioxygenase activity"/>
    <property type="evidence" value="ECO:0007669"/>
    <property type="project" value="TreeGrafter"/>
</dbReference>
<keyword evidence="2" id="KW-0479">Metal-binding</keyword>
<keyword evidence="11" id="KW-1185">Reference proteome</keyword>
<feature type="region of interest" description="Disordered" evidence="7">
    <location>
        <begin position="119"/>
        <end position="147"/>
    </location>
</feature>
<dbReference type="Ensembl" id="ENSCSAVT00000005126.1">
    <property type="protein sequence ID" value="ENSCSAVP00000005055.1"/>
    <property type="gene ID" value="ENSCSAVG00000003015.1"/>
</dbReference>
<dbReference type="InterPro" id="IPR045054">
    <property type="entry name" value="P4HA-like"/>
</dbReference>
<dbReference type="HOGENOM" id="CLU_049180_0_0_1"/>
<dbReference type="eggNOG" id="KOG1591">
    <property type="taxonomic scope" value="Eukaryota"/>
</dbReference>
<dbReference type="Proteomes" id="UP000007875">
    <property type="component" value="Unassembled WGS sequence"/>
</dbReference>
<comment type="cofactor">
    <cofactor evidence="1">
        <name>L-ascorbate</name>
        <dbReference type="ChEBI" id="CHEBI:38290"/>
    </cofactor>
</comment>
<reference evidence="10" key="2">
    <citation type="submission" date="2025-08" db="UniProtKB">
        <authorList>
            <consortium name="Ensembl"/>
        </authorList>
    </citation>
    <scope>IDENTIFICATION</scope>
</reference>
<dbReference type="GO" id="GO:0005506">
    <property type="term" value="F:iron ion binding"/>
    <property type="evidence" value="ECO:0007669"/>
    <property type="project" value="InterPro"/>
</dbReference>
<dbReference type="PANTHER" id="PTHR10869">
    <property type="entry name" value="PROLYL 4-HYDROXYLASE ALPHA SUBUNIT"/>
    <property type="match status" value="1"/>
</dbReference>
<feature type="region of interest" description="Disordered" evidence="7">
    <location>
        <begin position="1"/>
        <end position="36"/>
    </location>
</feature>
<evidence type="ECO:0000256" key="8">
    <source>
        <dbReference type="SAM" id="Phobius"/>
    </source>
</evidence>
<dbReference type="OMA" id="LHTDCTE"/>
<keyword evidence="5" id="KW-0560">Oxidoreductase</keyword>
<feature type="transmembrane region" description="Helical" evidence="8">
    <location>
        <begin position="49"/>
        <end position="68"/>
    </location>
</feature>
<sequence length="450" mass="50878">MKRRNNVKSEVDTNGKSPANPSKSKQRKEKRAHGLASKDKLYSGVRNKLIFIVLLYVAAGGAFLYWHGMGSTPEVPPEVDEEILGSLPQDVKDLDLPNSGVFRKKSAEAVLGESVKKAASKVKSKKTNNSTVRNTQGGGDKDPRYPNFEPRIQSSIEMSDMGGNAWTEVEISKNRNNTSVRIFTMDDFLTPRECDGLVKAHEAHMKQHEPFQPIICFSGEDTMKEYLRDVNLGWSGGVWRADWTQGTQCLNESLSRQLNGKLLWSHSTSFYPGESPFSSTYEMRVKNHTGLDPRNGGKFQITSYPQGVGYKLHTDCTEGNTDKRDRFATILVYLNDVIEGGETQFTELNVTITPKRGRALVWTNMNNEGHCDVTSYHQASPVIRGKKFIIQRWYYFENFPALGKRFDGPELPHRSPLAPRVACDRFDSGSCRWYDEWNFDHLTDYAARAI</sequence>
<organism evidence="10 11">
    <name type="scientific">Ciona savignyi</name>
    <name type="common">Pacific transparent sea squirt</name>
    <dbReference type="NCBI Taxonomy" id="51511"/>
    <lineage>
        <taxon>Eukaryota</taxon>
        <taxon>Metazoa</taxon>
        <taxon>Chordata</taxon>
        <taxon>Tunicata</taxon>
        <taxon>Ascidiacea</taxon>
        <taxon>Phlebobranchia</taxon>
        <taxon>Cionidae</taxon>
        <taxon>Ciona</taxon>
    </lineage>
</organism>
<evidence type="ECO:0000256" key="2">
    <source>
        <dbReference type="ARBA" id="ARBA00022723"/>
    </source>
</evidence>
<feature type="domain" description="Fe2OG dioxygenase" evidence="9">
    <location>
        <begin position="289"/>
        <end position="396"/>
    </location>
</feature>
<dbReference type="Pfam" id="PF13640">
    <property type="entry name" value="2OG-FeII_Oxy_3"/>
    <property type="match status" value="1"/>
</dbReference>
<dbReference type="GO" id="GO:0005783">
    <property type="term" value="C:endoplasmic reticulum"/>
    <property type="evidence" value="ECO:0007669"/>
    <property type="project" value="TreeGrafter"/>
</dbReference>